<evidence type="ECO:0000256" key="5">
    <source>
        <dbReference type="ARBA" id="ARBA00023136"/>
    </source>
</evidence>
<evidence type="ECO:0000256" key="2">
    <source>
        <dbReference type="ARBA" id="ARBA00022475"/>
    </source>
</evidence>
<name>A0A062UXG5_9EURY</name>
<dbReference type="NCBIfam" id="NF005624">
    <property type="entry name" value="PRK07375.2-3"/>
    <property type="match status" value="1"/>
</dbReference>
<dbReference type="PANTHER" id="PTHR34583">
    <property type="entry name" value="ANTIPORTER SUBUNIT MNHC2-RELATED"/>
    <property type="match status" value="1"/>
</dbReference>
<dbReference type="Proteomes" id="UP000027153">
    <property type="component" value="Unassembled WGS sequence"/>
</dbReference>
<dbReference type="PANTHER" id="PTHR34583:SF2">
    <property type="entry name" value="ANTIPORTER SUBUNIT MNHC2-RELATED"/>
    <property type="match status" value="1"/>
</dbReference>
<evidence type="ECO:0000256" key="4">
    <source>
        <dbReference type="ARBA" id="ARBA00022989"/>
    </source>
</evidence>
<comment type="subcellular location">
    <subcellularLocation>
        <location evidence="1">Cell membrane</location>
        <topology evidence="1">Multi-pass membrane protein</topology>
    </subcellularLocation>
</comment>
<feature type="transmembrane region" description="Helical" evidence="6">
    <location>
        <begin position="77"/>
        <end position="102"/>
    </location>
</feature>
<dbReference type="Gene3D" id="1.10.287.3510">
    <property type="match status" value="1"/>
</dbReference>
<keyword evidence="5 6" id="KW-0472">Membrane</keyword>
<dbReference type="Pfam" id="PF00420">
    <property type="entry name" value="Oxidored_q2"/>
    <property type="match status" value="1"/>
</dbReference>
<keyword evidence="3 6" id="KW-0812">Transmembrane</keyword>
<comment type="caution">
    <text evidence="7">The sequence shown here is derived from an EMBL/GenBank/DDBJ whole genome shotgun (WGS) entry which is preliminary data.</text>
</comment>
<accession>A0A062UXG5</accession>
<dbReference type="EMBL" id="JMIY01000005">
    <property type="protein sequence ID" value="KCZ71681.1"/>
    <property type="molecule type" value="Genomic_DNA"/>
</dbReference>
<dbReference type="InterPro" id="IPR050601">
    <property type="entry name" value="CPA3_antiporter_subunitC"/>
</dbReference>
<evidence type="ECO:0000256" key="3">
    <source>
        <dbReference type="ARBA" id="ARBA00022692"/>
    </source>
</evidence>
<keyword evidence="2" id="KW-1003">Cell membrane</keyword>
<evidence type="ECO:0000313" key="7">
    <source>
        <dbReference type="EMBL" id="KCZ71681.1"/>
    </source>
</evidence>
<dbReference type="PATRIC" id="fig|1392998.3.peg.2411"/>
<dbReference type="RefSeq" id="WP_048091781.1">
    <property type="nucleotide sequence ID" value="NZ_JMIY01000005.1"/>
</dbReference>
<dbReference type="OrthoDB" id="18006at2157"/>
<keyword evidence="4 6" id="KW-1133">Transmembrane helix</keyword>
<evidence type="ECO:0000313" key="8">
    <source>
        <dbReference type="Proteomes" id="UP000027153"/>
    </source>
</evidence>
<feature type="transmembrane region" description="Helical" evidence="6">
    <location>
        <begin position="41"/>
        <end position="65"/>
    </location>
</feature>
<protein>
    <submittedName>
        <fullName evidence="7">Multisubunit Na+/H+ antiporter, MnhC subunit</fullName>
    </submittedName>
</protein>
<dbReference type="AlphaFoldDB" id="A0A062UXG5"/>
<keyword evidence="8" id="KW-1185">Reference proteome</keyword>
<evidence type="ECO:0000256" key="1">
    <source>
        <dbReference type="ARBA" id="ARBA00004651"/>
    </source>
</evidence>
<dbReference type="InterPro" id="IPR039428">
    <property type="entry name" value="NUOK/Mnh_C1-like"/>
</dbReference>
<reference evidence="7 8" key="1">
    <citation type="journal article" date="2013" name="Nature">
        <title>Anaerobic oxidation of methane coupled to nitrate reduction in a novel archaeal lineage.</title>
        <authorList>
            <person name="Haroon M.F."/>
            <person name="Hu S."/>
            <person name="Shi Y."/>
            <person name="Imelfort M."/>
            <person name="Keller J."/>
            <person name="Hugenholtz P."/>
            <person name="Yuan Z."/>
            <person name="Tyson G.W."/>
        </authorList>
    </citation>
    <scope>NUCLEOTIDE SEQUENCE [LARGE SCALE GENOMIC DNA]</scope>
    <source>
        <strain evidence="7 8">ANME-2d</strain>
    </source>
</reference>
<gene>
    <name evidence="7" type="ORF">ANME2D_02417</name>
</gene>
<organism evidence="7 8">
    <name type="scientific">Candidatus Methanoperedens nitratireducens</name>
    <dbReference type="NCBI Taxonomy" id="1392998"/>
    <lineage>
        <taxon>Archaea</taxon>
        <taxon>Methanobacteriati</taxon>
        <taxon>Methanobacteriota</taxon>
        <taxon>Stenosarchaea group</taxon>
        <taxon>Methanomicrobia</taxon>
        <taxon>Methanosarcinales</taxon>
        <taxon>ANME-2 cluster</taxon>
        <taxon>Candidatus Methanoperedentaceae</taxon>
        <taxon>Candidatus Methanoperedens</taxon>
    </lineage>
</organism>
<sequence>MVLDIIFAKYNYIIYITLMTIGFYGMIGKRNLIKKLIGMSIFQYSIFLFYVSAADVSGGTAPILLKEPAVYVNPLPHVLILTAIVVAVSTLAVGLSLVIRIYKEFGTLDEDKIIELSR</sequence>
<evidence type="ECO:0000256" key="6">
    <source>
        <dbReference type="SAM" id="Phobius"/>
    </source>
</evidence>
<feature type="transmembrane region" description="Helical" evidence="6">
    <location>
        <begin position="12"/>
        <end position="29"/>
    </location>
</feature>
<dbReference type="GO" id="GO:0005886">
    <property type="term" value="C:plasma membrane"/>
    <property type="evidence" value="ECO:0007669"/>
    <property type="project" value="UniProtKB-SubCell"/>
</dbReference>
<dbReference type="NCBIfam" id="NF005621">
    <property type="entry name" value="PRK07375.1-6"/>
    <property type="match status" value="1"/>
</dbReference>
<proteinExistence type="predicted"/>